<accession>A0A5N5JJS9</accession>
<dbReference type="Pfam" id="PF25496">
    <property type="entry name" value="URGCP"/>
    <property type="match status" value="1"/>
</dbReference>
<evidence type="ECO:0000256" key="9">
    <source>
        <dbReference type="SAM" id="MobiDB-lite"/>
    </source>
</evidence>
<dbReference type="Pfam" id="PF25683">
    <property type="entry name" value="URGCP_GTPase"/>
    <property type="match status" value="1"/>
</dbReference>
<dbReference type="Pfam" id="PF04548">
    <property type="entry name" value="AIG1"/>
    <property type="match status" value="2"/>
</dbReference>
<keyword evidence="5" id="KW-0963">Cytoplasm</keyword>
<evidence type="ECO:0000313" key="12">
    <source>
        <dbReference type="EMBL" id="KAB5517565.1"/>
    </source>
</evidence>
<dbReference type="GO" id="GO:0005525">
    <property type="term" value="F:GTP binding"/>
    <property type="evidence" value="ECO:0007669"/>
    <property type="project" value="UniProtKB-KW"/>
</dbReference>
<evidence type="ECO:0000256" key="8">
    <source>
        <dbReference type="ARBA" id="ARBA00023242"/>
    </source>
</evidence>
<dbReference type="PROSITE" id="PS51717">
    <property type="entry name" value="G_VLIG"/>
    <property type="match status" value="1"/>
</dbReference>
<evidence type="ECO:0000256" key="6">
    <source>
        <dbReference type="ARBA" id="ARBA00022741"/>
    </source>
</evidence>
<dbReference type="GO" id="GO:0005634">
    <property type="term" value="C:nucleus"/>
    <property type="evidence" value="ECO:0007669"/>
    <property type="project" value="UniProtKB-SubCell"/>
</dbReference>
<dbReference type="Proteomes" id="UP000327468">
    <property type="component" value="Chromosome 29"/>
</dbReference>
<feature type="compositionally biased region" description="Polar residues" evidence="9">
    <location>
        <begin position="360"/>
        <end position="371"/>
    </location>
</feature>
<proteinExistence type="inferred from homology"/>
<evidence type="ECO:0000256" key="3">
    <source>
        <dbReference type="ARBA" id="ARBA00006828"/>
    </source>
</evidence>
<comment type="similarity">
    <text evidence="3">Belongs to the TRAFAC class dynamin-like GTPase superfamily. Very large inducible GTPase (VLIG) family.</text>
</comment>
<feature type="compositionally biased region" description="Basic and acidic residues" evidence="9">
    <location>
        <begin position="289"/>
        <end position="311"/>
    </location>
</feature>
<reference evidence="12 13" key="1">
    <citation type="submission" date="2019-06" db="EMBL/GenBank/DDBJ databases">
        <title>A chromosome-scale genome assembly of the striped catfish, Pangasianodon hypophthalmus.</title>
        <authorList>
            <person name="Wen M."/>
            <person name="Zahm M."/>
            <person name="Roques C."/>
            <person name="Cabau C."/>
            <person name="Klopp C."/>
            <person name="Donnadieu C."/>
            <person name="Jouanno E."/>
            <person name="Avarre J.-C."/>
            <person name="Campet M."/>
            <person name="Ha T.T.T."/>
            <person name="Dugue R."/>
            <person name="Lampietro C."/>
            <person name="Louis A."/>
            <person name="Herpin A."/>
            <person name="Echchiki A."/>
            <person name="Berthelot C."/>
            <person name="Parey E."/>
            <person name="Roest-Crollius H."/>
            <person name="Braasch I."/>
            <person name="Postlethwait J."/>
            <person name="Bobe J."/>
            <person name="Montfort J."/>
            <person name="Bouchez O."/>
            <person name="Begum T."/>
            <person name="Schartl M."/>
            <person name="Guiguen Y."/>
        </authorList>
    </citation>
    <scope>NUCLEOTIDE SEQUENCE [LARGE SCALE GENOMIC DNA]</scope>
    <source>
        <strain evidence="12 13">Indonesia</strain>
        <tissue evidence="12">Blood</tissue>
    </source>
</reference>
<feature type="region of interest" description="Disordered" evidence="9">
    <location>
        <begin position="267"/>
        <end position="325"/>
    </location>
</feature>
<name>A0A5N5JJS9_PANHP</name>
<gene>
    <name evidence="12" type="ORF">PHYPO_G00168620</name>
</gene>
<keyword evidence="8" id="KW-0539">Nucleus</keyword>
<dbReference type="GO" id="GO:0005737">
    <property type="term" value="C:cytoplasm"/>
    <property type="evidence" value="ECO:0007669"/>
    <property type="project" value="UniProtKB-SubCell"/>
</dbReference>
<feature type="region of interest" description="Disordered" evidence="9">
    <location>
        <begin position="652"/>
        <end position="702"/>
    </location>
</feature>
<evidence type="ECO:0000313" key="13">
    <source>
        <dbReference type="Proteomes" id="UP000327468"/>
    </source>
</evidence>
<dbReference type="PROSITE" id="PS51720">
    <property type="entry name" value="G_AIG1"/>
    <property type="match status" value="1"/>
</dbReference>
<feature type="domain" description="AIG1-type G" evidence="11">
    <location>
        <begin position="24"/>
        <end position="219"/>
    </location>
</feature>
<evidence type="ECO:0000259" key="11">
    <source>
        <dbReference type="PROSITE" id="PS51720"/>
    </source>
</evidence>
<evidence type="ECO:0008006" key="14">
    <source>
        <dbReference type="Google" id="ProtNLM"/>
    </source>
</evidence>
<dbReference type="Pfam" id="PF25974">
    <property type="entry name" value="URGCP_9th"/>
    <property type="match status" value="1"/>
</dbReference>
<dbReference type="InterPro" id="IPR030383">
    <property type="entry name" value="G_VLIG_dom"/>
</dbReference>
<dbReference type="EMBL" id="VFJC01000030">
    <property type="protein sequence ID" value="KAB5517565.1"/>
    <property type="molecule type" value="Genomic_DNA"/>
</dbReference>
<dbReference type="PANTHER" id="PTHR22796">
    <property type="entry name" value="URG4-RELATED"/>
    <property type="match status" value="1"/>
</dbReference>
<evidence type="ECO:0000256" key="1">
    <source>
        <dbReference type="ARBA" id="ARBA00004123"/>
    </source>
</evidence>
<feature type="region of interest" description="Disordered" evidence="9">
    <location>
        <begin position="360"/>
        <end position="392"/>
    </location>
</feature>
<dbReference type="InterPro" id="IPR058641">
    <property type="entry name" value="GVIN1_dom"/>
</dbReference>
<comment type="caution">
    <text evidence="12">The sequence shown here is derived from an EMBL/GenBank/DDBJ whole genome shotgun (WGS) entry which is preliminary data.</text>
</comment>
<sequence length="2271" mass="262677">MASVKDPSDRRRRRRKSMTPPPIMSELRIILLGKSLSQSSSVGNFILGRSAFETEDPPRSVELHCESVRGNVEGRDITIINTPQLYDLKLSQEELNQRIKECVSLSEPGPHAFLLVVQPHDFTHKDRNLLRYILNSFSDQAINYSAVINTDCGFYKSAGEGRKTAIHKLTEECHGRLHSFPQLHEWSKDSVCQLFEKIDQMVKDNGGEHLVYENVEDAEQSFKPDDELATERQKRTTVFPKDKIKTNQSNATGRVKRTEFYECNLEKEGMADQAPGDETDTQPVTEQISHPEEIGSKASQDREKIHNPHVDNEEDTEHCDNKDSCRQDCTDQTHTRLENQIPPGQCEDNEDTKKNNVSLRGEINSTVTSRHSQADENEDATGQEATPSPDDIKLHTEIKNEVTGGCLKTPREAPEHKQADGCSENIITTIEAPQEDVTEEMTVGASDLSVCDVECTSDSSSFTVVLFGNTSAVDLGEENILLGAEHVPPDQAHISRKIKVSGRALSVVNILDLHESALSVDSVDHIPGQLVNESNIQSFIFVLKLGQFTDDDKMGLEWLERKFGEHVLSFVMILFIYEREEECGTITDDLKNNTVLEQLMKKCGGRYCTCSKSMKNQSEMRTLLEKIDDLLSENNQRYYTAENYNTELKFKEHQQDTGRQKDHSTHLPQEKKVTHISEELAEKGKEKMTESGEDTSKHEEKEKLEITKPEQLFISLNLNEKQKQKMKTLEVLQITSCSLHWKEPCTEKDLVETFLQRMLMMDYTARYITTKEDSNNSEHTYLNTGDGEDDDDDDFADFLWKETCLDSESHKYPVHPMDVQMAVFHCSDHFLKQLIVNKLAQCQYALPLLVPNPFTREIEFPLWTFRQIRKSWKITDSSSKVINKTQAISEAETPMVAFFRFGSASSSKSQLMNSLINEKHHMFFHRHCPNSSRNRFLLDGVVEIAWYCPSGKETDYFPDCVAFCNLHGDAGTNKEQLDILTEMSSVNVVLFSDPKNATYKEILQKLYRDTKPLICLLPEDESGVAVSRNGKYRISLKDRNQSDVAKNLRTTIKECFSKSPSVFKIEDLYKTEVITKDEDDPECKRGKEAAVKIMSQLEGNEVSKLKEKHLPCQGKLWHDWCEMNKDLHRLQGNNIEIQKSRKQREMKQIREEQHKYRLSGLMEQFISSLDRPRENEKLFFLKWVGILLDKRTSDYLSALHLKYNEKWTAVLDLKKNHDKSDKMKLEQKELEELSEQLNAATFGLEHIFREMGQIYESFISVQTHKKRSEEKTLIFLPKLAAELMKSGHPLELMDGDAAHVPVIWVSAVLDELVKILGDQRVFVLSVLGIQSSGKSTMLNAMFGLQFAVSAGRCTRGAFMQLVRVSEEMKEELKFDYILIVDTEGLRALELTGKSTQHHDNELATFVVGLGNLTLINIFGENPAEMQDILQIVVQAFLRMKKVRLNPSCIFVHQNVSDITASEKNMEGRRRLQEKLDEMTKLAAKEEESEAECFSDVIEFNVQDDVYYFAQLWEGSPPMAPPNPSYSRNIQNLKNAIFKKAGESPGMTLSQFKSRISDLWNALLHENFVFSFKNTLEIAVYRKLENEFGKWTWTLRSAMLDIEEKLYNRIENEKLERIEEKDLYSSMKKTKEEVDKSMKSFFEEDKDKEILIQWRVRCENKITQLHEDLVKDTKQNVNEVLQQQKARETFEHERTQNDEKLFNLSKDLALKLKSTTTNEEVLKDEFDKLWDKWVTELTKHTPPERTFDLWEDAVQILSEGNEEASVWRRKYQQDYKQIDRLGDYSPYISKLIRQNVLHYVPGMNKPSFEDNDLVRTLTINVIQETKGLIKETCNKIARLGYKDSYIQEITDHVRKRVEQHHRENQRIKLRKEFTLDLSLHVCELASHRFTECHKQFRVANDPRVYLSKQKPQYYSVFTNYCRGATTTKVFGELICSNLRESILQAVYNKTATDLASQIRSDMPEFNGNRSNLEKHVLKCLAEEENFERYKEYIHNPRKHFEHFITEKVNKYITENDTTVLNLFKGNLKAKMQRLINAVHTATEEVKNSRGDADMWLRSFTSSLKDELSLKEITFTDHKEITDFDFLQQRVSEGLTEMMSELDKSFNSVKDIKMEKFRKKPDEILIEHLCRCCWVQCPFCKAICTNTMEDHDGDHSVPFHRVDGINGTYYRDTTNLDADFCTTLVQSCKAFYPRHDTDVSVPFKSYRTAGGVYATWSITPDNSQLAYWKWFVCKFQKDLEKHYEKTFQGEGEIPREWRDFTKEQAVESLDKYI</sequence>
<evidence type="ECO:0000256" key="4">
    <source>
        <dbReference type="ARBA" id="ARBA00008535"/>
    </source>
</evidence>
<comment type="similarity">
    <text evidence="4">Belongs to the TRAFAC class TrmE-Era-EngA-EngB-Septin-like GTPase superfamily. AIG1/Toc34/Toc159-like paraseptin GTPase family. IAN subfamily.</text>
</comment>
<comment type="subcellular location">
    <subcellularLocation>
        <location evidence="2">Cytoplasm</location>
    </subcellularLocation>
    <subcellularLocation>
        <location evidence="1">Nucleus</location>
    </subcellularLocation>
</comment>
<evidence type="ECO:0000256" key="5">
    <source>
        <dbReference type="ARBA" id="ARBA00022490"/>
    </source>
</evidence>
<dbReference type="SUPFAM" id="SSF52540">
    <property type="entry name" value="P-loop containing nucleoside triphosphate hydrolases"/>
    <property type="match status" value="2"/>
</dbReference>
<dbReference type="Gene3D" id="3.40.50.300">
    <property type="entry name" value="P-loop containing nucleotide triphosphate hydrolases"/>
    <property type="match status" value="3"/>
</dbReference>
<organism evidence="12 13">
    <name type="scientific">Pangasianodon hypophthalmus</name>
    <name type="common">Striped catfish</name>
    <name type="synonym">Helicophagus hypophthalmus</name>
    <dbReference type="NCBI Taxonomy" id="310915"/>
    <lineage>
        <taxon>Eukaryota</taxon>
        <taxon>Metazoa</taxon>
        <taxon>Chordata</taxon>
        <taxon>Craniata</taxon>
        <taxon>Vertebrata</taxon>
        <taxon>Euteleostomi</taxon>
        <taxon>Actinopterygii</taxon>
        <taxon>Neopterygii</taxon>
        <taxon>Teleostei</taxon>
        <taxon>Ostariophysi</taxon>
        <taxon>Siluriformes</taxon>
        <taxon>Pangasiidae</taxon>
        <taxon>Pangasianodon</taxon>
    </lineage>
</organism>
<dbReference type="InterPro" id="IPR006703">
    <property type="entry name" value="G_AIG1"/>
</dbReference>
<protein>
    <recommendedName>
        <fullName evidence="14">VLIG-type G domain-containing protein</fullName>
    </recommendedName>
</protein>
<dbReference type="PANTHER" id="PTHR22796:SF6">
    <property type="entry name" value="INTERFERON-INDUCED VERY LARGE GTPASE 1-RELATED"/>
    <property type="match status" value="1"/>
</dbReference>
<feature type="domain" description="VLIG-type G" evidence="10">
    <location>
        <begin position="1318"/>
        <end position="1559"/>
    </location>
</feature>
<keyword evidence="13" id="KW-1185">Reference proteome</keyword>
<feature type="region of interest" description="Disordered" evidence="9">
    <location>
        <begin position="1"/>
        <end position="20"/>
    </location>
</feature>
<dbReference type="InterPro" id="IPR027417">
    <property type="entry name" value="P-loop_NTPase"/>
</dbReference>
<evidence type="ECO:0000256" key="7">
    <source>
        <dbReference type="ARBA" id="ARBA00023134"/>
    </source>
</evidence>
<evidence type="ECO:0000256" key="2">
    <source>
        <dbReference type="ARBA" id="ARBA00004496"/>
    </source>
</evidence>
<evidence type="ECO:0000259" key="10">
    <source>
        <dbReference type="PROSITE" id="PS51717"/>
    </source>
</evidence>
<keyword evidence="6" id="KW-0547">Nucleotide-binding</keyword>
<keyword evidence="7" id="KW-0342">GTP-binding</keyword>
<dbReference type="InterPro" id="IPR057365">
    <property type="entry name" value="URGCP"/>
</dbReference>